<evidence type="ECO:0000313" key="2">
    <source>
        <dbReference type="EMBL" id="KAJ7702719.1"/>
    </source>
</evidence>
<name>A0AAD7GQZ1_MYCRO</name>
<keyword evidence="3" id="KW-1185">Reference proteome</keyword>
<protein>
    <submittedName>
        <fullName evidence="2">Uncharacterized protein</fullName>
    </submittedName>
</protein>
<dbReference type="AlphaFoldDB" id="A0AAD7GQZ1"/>
<evidence type="ECO:0000313" key="3">
    <source>
        <dbReference type="Proteomes" id="UP001221757"/>
    </source>
</evidence>
<dbReference type="EMBL" id="JARKIE010000014">
    <property type="protein sequence ID" value="KAJ7702719.1"/>
    <property type="molecule type" value="Genomic_DNA"/>
</dbReference>
<feature type="region of interest" description="Disordered" evidence="1">
    <location>
        <begin position="118"/>
        <end position="138"/>
    </location>
</feature>
<dbReference type="Proteomes" id="UP001221757">
    <property type="component" value="Unassembled WGS sequence"/>
</dbReference>
<reference evidence="2" key="1">
    <citation type="submission" date="2023-03" db="EMBL/GenBank/DDBJ databases">
        <title>Massive genome expansion in bonnet fungi (Mycena s.s.) driven by repeated elements and novel gene families across ecological guilds.</title>
        <authorList>
            <consortium name="Lawrence Berkeley National Laboratory"/>
            <person name="Harder C.B."/>
            <person name="Miyauchi S."/>
            <person name="Viragh M."/>
            <person name="Kuo A."/>
            <person name="Thoen E."/>
            <person name="Andreopoulos B."/>
            <person name="Lu D."/>
            <person name="Skrede I."/>
            <person name="Drula E."/>
            <person name="Henrissat B."/>
            <person name="Morin E."/>
            <person name="Kohler A."/>
            <person name="Barry K."/>
            <person name="LaButti K."/>
            <person name="Morin E."/>
            <person name="Salamov A."/>
            <person name="Lipzen A."/>
            <person name="Mereny Z."/>
            <person name="Hegedus B."/>
            <person name="Baldrian P."/>
            <person name="Stursova M."/>
            <person name="Weitz H."/>
            <person name="Taylor A."/>
            <person name="Grigoriev I.V."/>
            <person name="Nagy L.G."/>
            <person name="Martin F."/>
            <person name="Kauserud H."/>
        </authorList>
    </citation>
    <scope>NUCLEOTIDE SEQUENCE</scope>
    <source>
        <strain evidence="2">CBHHK067</strain>
    </source>
</reference>
<gene>
    <name evidence="2" type="ORF">B0H17DRAFT_1127659</name>
</gene>
<organism evidence="2 3">
    <name type="scientific">Mycena rosella</name>
    <name type="common">Pink bonnet</name>
    <name type="synonym">Agaricus rosellus</name>
    <dbReference type="NCBI Taxonomy" id="1033263"/>
    <lineage>
        <taxon>Eukaryota</taxon>
        <taxon>Fungi</taxon>
        <taxon>Dikarya</taxon>
        <taxon>Basidiomycota</taxon>
        <taxon>Agaricomycotina</taxon>
        <taxon>Agaricomycetes</taxon>
        <taxon>Agaricomycetidae</taxon>
        <taxon>Agaricales</taxon>
        <taxon>Marasmiineae</taxon>
        <taxon>Mycenaceae</taxon>
        <taxon>Mycena</taxon>
    </lineage>
</organism>
<sequence length="138" mass="15270">MDPYLKDRFGNELVPIWSPKGLNWLCTLKGSPSDVPANLLNYYADPPNLLFPKPESAVLSDLDFTTKASIYNPKEHWLGWTPPAILPSATESPMDGTDDDPIDFLFDNEDIGVKPITYDAYNEDSDGPQNVPVTKLAG</sequence>
<accession>A0AAD7GQZ1</accession>
<evidence type="ECO:0000256" key="1">
    <source>
        <dbReference type="SAM" id="MobiDB-lite"/>
    </source>
</evidence>
<proteinExistence type="predicted"/>
<comment type="caution">
    <text evidence="2">The sequence shown here is derived from an EMBL/GenBank/DDBJ whole genome shotgun (WGS) entry which is preliminary data.</text>
</comment>